<dbReference type="AlphaFoldDB" id="K9H432"/>
<proteinExistence type="inferred from homology"/>
<dbReference type="Proteomes" id="UP000009881">
    <property type="component" value="Unassembled WGS sequence"/>
</dbReference>
<evidence type="ECO:0000256" key="1">
    <source>
        <dbReference type="ARBA" id="ARBA00002121"/>
    </source>
</evidence>
<comment type="caution">
    <text evidence="17">The sequence shown here is derived from an EMBL/GenBank/DDBJ whole genome shotgun (WGS) entry which is preliminary data.</text>
</comment>
<evidence type="ECO:0000313" key="18">
    <source>
        <dbReference type="Proteomes" id="UP000009881"/>
    </source>
</evidence>
<dbReference type="InterPro" id="IPR002606">
    <property type="entry name" value="Riboflavin_kinase_bac"/>
</dbReference>
<dbReference type="InterPro" id="IPR023465">
    <property type="entry name" value="Riboflavin_kinase_dom_sf"/>
</dbReference>
<comment type="catalytic activity">
    <reaction evidence="14 15">
        <text>FMN + ATP + H(+) = FAD + diphosphate</text>
        <dbReference type="Rhea" id="RHEA:17237"/>
        <dbReference type="ChEBI" id="CHEBI:15378"/>
        <dbReference type="ChEBI" id="CHEBI:30616"/>
        <dbReference type="ChEBI" id="CHEBI:33019"/>
        <dbReference type="ChEBI" id="CHEBI:57692"/>
        <dbReference type="ChEBI" id="CHEBI:58210"/>
        <dbReference type="EC" id="2.7.7.2"/>
    </reaction>
</comment>
<dbReference type="Pfam" id="PF01687">
    <property type="entry name" value="Flavokinase"/>
    <property type="match status" value="1"/>
</dbReference>
<dbReference type="PATRIC" id="fig|1238182.3.peg.365"/>
<keyword evidence="10 15" id="KW-0274">FAD</keyword>
<dbReference type="STRING" id="1238182.C882_2405"/>
<gene>
    <name evidence="17" type="ORF">C882_2405</name>
</gene>
<evidence type="ECO:0000256" key="3">
    <source>
        <dbReference type="ARBA" id="ARBA00005201"/>
    </source>
</evidence>
<name>K9H432_9PROT</name>
<protein>
    <recommendedName>
        <fullName evidence="15">Riboflavin biosynthesis protein</fullName>
    </recommendedName>
    <domain>
        <recommendedName>
            <fullName evidence="15">Riboflavin kinase</fullName>
            <ecNumber evidence="15">2.7.1.26</ecNumber>
        </recommendedName>
        <alternativeName>
            <fullName evidence="15">Flavokinase</fullName>
        </alternativeName>
    </domain>
    <domain>
        <recommendedName>
            <fullName evidence="15">FMN adenylyltransferase</fullName>
            <ecNumber evidence="15">2.7.7.2</ecNumber>
        </recommendedName>
        <alternativeName>
            <fullName evidence="15">FAD pyrophosphorylase</fullName>
        </alternativeName>
        <alternativeName>
            <fullName evidence="15">FAD synthase</fullName>
        </alternativeName>
    </domain>
</protein>
<dbReference type="eggNOG" id="COG0196">
    <property type="taxonomic scope" value="Bacteria"/>
</dbReference>
<evidence type="ECO:0000256" key="8">
    <source>
        <dbReference type="ARBA" id="ARBA00022741"/>
    </source>
</evidence>
<dbReference type="InterPro" id="IPR023468">
    <property type="entry name" value="Riboflavin_kinase"/>
</dbReference>
<sequence>MAAQALRPAAASVHRKGSDAAPMRIFRHYEEVSPDVRGAVIALGNFDGVHRGHRVVLGTALRIARETGAPAAAMTFEPHPRMVFRPDLEPFRLTSFRTKSRHIAALGLDFLYAQHFDTAFASKTAEDFVRDVLVAGLGVSHVVVGADYVFGKGRQGDVAFLRQMAADHGFDVTSVGSVTAEDGTIYSSTNIRGALRDARPRDAARLLGRFWEIEGRVEHGDKRGRTIGFPTANVSIGELLRPAVGVYAVRAGVDAGENTVWMDGVANFGRRPTFDKQTLLLEVHLFDRQIDLYGEHLRVALVDHLRGERKFSGLEELKAQIQRDEAEARRILATLPGHGEAAPEVAWPDAFDAPGPASS</sequence>
<comment type="pathway">
    <text evidence="3 15">Cofactor biosynthesis; FMN biosynthesis; FMN from riboflavin (ATP route): step 1/1.</text>
</comment>
<dbReference type="EC" id="2.7.7.2" evidence="15"/>
<dbReference type="SMART" id="SM00904">
    <property type="entry name" value="Flavokinase"/>
    <property type="match status" value="1"/>
</dbReference>
<comment type="pathway">
    <text evidence="2 15">Cofactor biosynthesis; FAD biosynthesis; FAD from FMN: step 1/1.</text>
</comment>
<dbReference type="CDD" id="cd02064">
    <property type="entry name" value="FAD_synthetase_N"/>
    <property type="match status" value="1"/>
</dbReference>
<dbReference type="NCBIfam" id="NF004160">
    <property type="entry name" value="PRK05627.1-3"/>
    <property type="match status" value="1"/>
</dbReference>
<evidence type="ECO:0000313" key="17">
    <source>
        <dbReference type="EMBL" id="EKV32327.1"/>
    </source>
</evidence>
<dbReference type="SUPFAM" id="SSF52374">
    <property type="entry name" value="Nucleotidylyl transferase"/>
    <property type="match status" value="1"/>
</dbReference>
<evidence type="ECO:0000259" key="16">
    <source>
        <dbReference type="SMART" id="SM00904"/>
    </source>
</evidence>
<dbReference type="SUPFAM" id="SSF82114">
    <property type="entry name" value="Riboflavin kinase-like"/>
    <property type="match status" value="1"/>
</dbReference>
<feature type="domain" description="Riboflavin kinase" evidence="16">
    <location>
        <begin position="206"/>
        <end position="333"/>
    </location>
</feature>
<dbReference type="InterPro" id="IPR015865">
    <property type="entry name" value="Riboflavin_kinase_bac/euk"/>
</dbReference>
<dbReference type="EMBL" id="ANHY01000003">
    <property type="protein sequence ID" value="EKV32327.1"/>
    <property type="molecule type" value="Genomic_DNA"/>
</dbReference>
<comment type="similarity">
    <text evidence="15">Belongs to the ribF family.</text>
</comment>
<evidence type="ECO:0000256" key="13">
    <source>
        <dbReference type="ARBA" id="ARBA00047880"/>
    </source>
</evidence>
<evidence type="ECO:0000256" key="4">
    <source>
        <dbReference type="ARBA" id="ARBA00022630"/>
    </source>
</evidence>
<dbReference type="NCBIfam" id="TIGR00083">
    <property type="entry name" value="ribF"/>
    <property type="match status" value="1"/>
</dbReference>
<evidence type="ECO:0000256" key="6">
    <source>
        <dbReference type="ARBA" id="ARBA00022679"/>
    </source>
</evidence>
<keyword evidence="7 15" id="KW-0548">Nucleotidyltransferase</keyword>
<keyword evidence="18" id="KW-1185">Reference proteome</keyword>
<dbReference type="PANTHER" id="PTHR22749:SF6">
    <property type="entry name" value="RIBOFLAVIN KINASE"/>
    <property type="match status" value="1"/>
</dbReference>
<dbReference type="PANTHER" id="PTHR22749">
    <property type="entry name" value="RIBOFLAVIN KINASE/FMN ADENYLYLTRANSFERASE"/>
    <property type="match status" value="1"/>
</dbReference>
<dbReference type="Pfam" id="PF06574">
    <property type="entry name" value="FAD_syn"/>
    <property type="match status" value="1"/>
</dbReference>
<dbReference type="GO" id="GO:0009398">
    <property type="term" value="P:FMN biosynthetic process"/>
    <property type="evidence" value="ECO:0007669"/>
    <property type="project" value="UniProtKB-UniRule"/>
</dbReference>
<accession>K9H432</accession>
<dbReference type="InterPro" id="IPR015864">
    <property type="entry name" value="FAD_synthase"/>
</dbReference>
<keyword evidence="4 15" id="KW-0285">Flavoprotein</keyword>
<keyword evidence="5 15" id="KW-0288">FMN</keyword>
<keyword evidence="12" id="KW-0511">Multifunctional enzyme</keyword>
<evidence type="ECO:0000256" key="5">
    <source>
        <dbReference type="ARBA" id="ARBA00022643"/>
    </source>
</evidence>
<dbReference type="GO" id="GO:0009231">
    <property type="term" value="P:riboflavin biosynthetic process"/>
    <property type="evidence" value="ECO:0007669"/>
    <property type="project" value="InterPro"/>
</dbReference>
<dbReference type="FunFam" id="3.40.50.620:FF:000021">
    <property type="entry name" value="Riboflavin biosynthesis protein"/>
    <property type="match status" value="1"/>
</dbReference>
<evidence type="ECO:0000256" key="12">
    <source>
        <dbReference type="ARBA" id="ARBA00023268"/>
    </source>
</evidence>
<organism evidence="17 18">
    <name type="scientific">Caenispirillum salinarum AK4</name>
    <dbReference type="NCBI Taxonomy" id="1238182"/>
    <lineage>
        <taxon>Bacteria</taxon>
        <taxon>Pseudomonadati</taxon>
        <taxon>Pseudomonadota</taxon>
        <taxon>Alphaproteobacteria</taxon>
        <taxon>Rhodospirillales</taxon>
        <taxon>Novispirillaceae</taxon>
        <taxon>Caenispirillum</taxon>
    </lineage>
</organism>
<dbReference type="GO" id="GO:0008531">
    <property type="term" value="F:riboflavin kinase activity"/>
    <property type="evidence" value="ECO:0007669"/>
    <property type="project" value="UniProtKB-UniRule"/>
</dbReference>
<comment type="function">
    <text evidence="1">Catalyzes the phosphorylation of riboflavin to FMN followed by the adenylation of FMN to FAD.</text>
</comment>
<dbReference type="PIRSF" id="PIRSF004491">
    <property type="entry name" value="FAD_Synth"/>
    <property type="match status" value="1"/>
</dbReference>
<dbReference type="EC" id="2.7.1.26" evidence="15"/>
<evidence type="ECO:0000256" key="2">
    <source>
        <dbReference type="ARBA" id="ARBA00004726"/>
    </source>
</evidence>
<evidence type="ECO:0000256" key="15">
    <source>
        <dbReference type="PIRNR" id="PIRNR004491"/>
    </source>
</evidence>
<keyword evidence="6 15" id="KW-0808">Transferase</keyword>
<evidence type="ECO:0000256" key="11">
    <source>
        <dbReference type="ARBA" id="ARBA00022840"/>
    </source>
</evidence>
<keyword evidence="8 15" id="KW-0547">Nucleotide-binding</keyword>
<dbReference type="GO" id="GO:0006747">
    <property type="term" value="P:FAD biosynthetic process"/>
    <property type="evidence" value="ECO:0007669"/>
    <property type="project" value="UniProtKB-UniRule"/>
</dbReference>
<evidence type="ECO:0000256" key="14">
    <source>
        <dbReference type="ARBA" id="ARBA00049494"/>
    </source>
</evidence>
<dbReference type="GO" id="GO:0005524">
    <property type="term" value="F:ATP binding"/>
    <property type="evidence" value="ECO:0007669"/>
    <property type="project" value="UniProtKB-UniRule"/>
</dbReference>
<evidence type="ECO:0000256" key="10">
    <source>
        <dbReference type="ARBA" id="ARBA00022827"/>
    </source>
</evidence>
<dbReference type="Gene3D" id="2.40.30.30">
    <property type="entry name" value="Riboflavin kinase-like"/>
    <property type="match status" value="1"/>
</dbReference>
<dbReference type="InterPro" id="IPR014729">
    <property type="entry name" value="Rossmann-like_a/b/a_fold"/>
</dbReference>
<dbReference type="Gene3D" id="3.40.50.620">
    <property type="entry name" value="HUPs"/>
    <property type="match status" value="1"/>
</dbReference>
<keyword evidence="11 15" id="KW-0067">ATP-binding</keyword>
<comment type="catalytic activity">
    <reaction evidence="13 15">
        <text>riboflavin + ATP = FMN + ADP + H(+)</text>
        <dbReference type="Rhea" id="RHEA:14357"/>
        <dbReference type="ChEBI" id="CHEBI:15378"/>
        <dbReference type="ChEBI" id="CHEBI:30616"/>
        <dbReference type="ChEBI" id="CHEBI:57986"/>
        <dbReference type="ChEBI" id="CHEBI:58210"/>
        <dbReference type="ChEBI" id="CHEBI:456216"/>
        <dbReference type="EC" id="2.7.1.26"/>
    </reaction>
</comment>
<dbReference type="GO" id="GO:0003919">
    <property type="term" value="F:FMN adenylyltransferase activity"/>
    <property type="evidence" value="ECO:0007669"/>
    <property type="project" value="UniProtKB-UniRule"/>
</dbReference>
<reference evidence="17 18" key="1">
    <citation type="journal article" date="2013" name="Genome Announc.">
        <title>Draft Genome Sequence of an Alphaproteobacterium, Caenispirillum salinarum AK4(T), Isolated from a Solar Saltern.</title>
        <authorList>
            <person name="Khatri I."/>
            <person name="Singh A."/>
            <person name="Korpole S."/>
            <person name="Pinnaka A.K."/>
            <person name="Subramanian S."/>
        </authorList>
    </citation>
    <scope>NUCLEOTIDE SEQUENCE [LARGE SCALE GENOMIC DNA]</scope>
    <source>
        <strain evidence="17 18">AK4</strain>
    </source>
</reference>
<evidence type="ECO:0000256" key="7">
    <source>
        <dbReference type="ARBA" id="ARBA00022695"/>
    </source>
</evidence>
<dbReference type="UniPathway" id="UPA00276">
    <property type="reaction ID" value="UER00406"/>
</dbReference>
<dbReference type="UniPathway" id="UPA00277">
    <property type="reaction ID" value="UER00407"/>
</dbReference>
<keyword evidence="9 15" id="KW-0418">Kinase</keyword>
<evidence type="ECO:0000256" key="9">
    <source>
        <dbReference type="ARBA" id="ARBA00022777"/>
    </source>
</evidence>